<keyword evidence="3" id="KW-1185">Reference proteome</keyword>
<sequence>MIQTIAGRAAPELAVPYWIDADGKQRPPLTLEELGARYRLLFFYQHWCGGCHSTGFPTLQALVQNPSTKNVGFAAVQTAFEGTYVNTRDKLPLDQQRYGLRIPFGHEGRSPLGVNPTTMENYCTGGTPWFVAIDPDGVVLQDGFSIDTDRFIRAVSESGPAAP</sequence>
<dbReference type="InterPro" id="IPR036249">
    <property type="entry name" value="Thioredoxin-like_sf"/>
</dbReference>
<dbReference type="RefSeq" id="WP_320228565.1">
    <property type="nucleotide sequence ID" value="NZ_JAVIJC010000030.1"/>
</dbReference>
<name>A0ABU4Z9U1_9HYPH</name>
<protein>
    <submittedName>
        <fullName evidence="2">TlpA family protein disulfide reductase</fullName>
    </submittedName>
</protein>
<reference evidence="2 3" key="1">
    <citation type="submission" date="2023-08" db="EMBL/GenBank/DDBJ databases">
        <title>Implementing the SeqCode for naming new Mesorhizobium species isolated from Vachellia karroo root nodules.</title>
        <authorList>
            <person name="Van Lill M."/>
        </authorList>
    </citation>
    <scope>NUCLEOTIDE SEQUENCE [LARGE SCALE GENOMIC DNA]</scope>
    <source>
        <strain evidence="2 3">VK22B</strain>
    </source>
</reference>
<dbReference type="EMBL" id="JAVIJC010000030">
    <property type="protein sequence ID" value="MDX8494769.1"/>
    <property type="molecule type" value="Genomic_DNA"/>
</dbReference>
<organism evidence="2 3">
    <name type="scientific">Mesorhizobium captivum</name>
    <dbReference type="NCBI Taxonomy" id="3072319"/>
    <lineage>
        <taxon>Bacteria</taxon>
        <taxon>Pseudomonadati</taxon>
        <taxon>Pseudomonadota</taxon>
        <taxon>Alphaproteobacteria</taxon>
        <taxon>Hyphomicrobiales</taxon>
        <taxon>Phyllobacteriaceae</taxon>
        <taxon>Mesorhizobium</taxon>
    </lineage>
</organism>
<dbReference type="SUPFAM" id="SSF52833">
    <property type="entry name" value="Thioredoxin-like"/>
    <property type="match status" value="1"/>
</dbReference>
<evidence type="ECO:0000259" key="1">
    <source>
        <dbReference type="PROSITE" id="PS51352"/>
    </source>
</evidence>
<comment type="caution">
    <text evidence="2">The sequence shown here is derived from an EMBL/GenBank/DDBJ whole genome shotgun (WGS) entry which is preliminary data.</text>
</comment>
<dbReference type="Proteomes" id="UP001271249">
    <property type="component" value="Unassembled WGS sequence"/>
</dbReference>
<dbReference type="Gene3D" id="3.40.30.10">
    <property type="entry name" value="Glutaredoxin"/>
    <property type="match status" value="1"/>
</dbReference>
<dbReference type="InterPro" id="IPR013766">
    <property type="entry name" value="Thioredoxin_domain"/>
</dbReference>
<gene>
    <name evidence="2" type="ORF">RFN29_24695</name>
</gene>
<proteinExistence type="predicted"/>
<feature type="domain" description="Thioredoxin" evidence="1">
    <location>
        <begin position="4"/>
        <end position="160"/>
    </location>
</feature>
<dbReference type="PROSITE" id="PS51352">
    <property type="entry name" value="THIOREDOXIN_2"/>
    <property type="match status" value="1"/>
</dbReference>
<accession>A0ABU4Z9U1</accession>
<evidence type="ECO:0000313" key="3">
    <source>
        <dbReference type="Proteomes" id="UP001271249"/>
    </source>
</evidence>
<evidence type="ECO:0000313" key="2">
    <source>
        <dbReference type="EMBL" id="MDX8494769.1"/>
    </source>
</evidence>